<dbReference type="Gene3D" id="1.10.10.10">
    <property type="entry name" value="Winged helix-like DNA-binding domain superfamily/Winged helix DNA-binding domain"/>
    <property type="match status" value="1"/>
</dbReference>
<comment type="caution">
    <text evidence="3">The sequence shown here is derived from an EMBL/GenBank/DDBJ whole genome shotgun (WGS) entry which is preliminary data.</text>
</comment>
<accession>A0A5C5RG17</accession>
<feature type="compositionally biased region" description="Basic and acidic residues" evidence="1">
    <location>
        <begin position="9"/>
        <end position="18"/>
    </location>
</feature>
<dbReference type="RefSeq" id="WP_146558988.1">
    <property type="nucleotide sequence ID" value="NZ_VIGW01000001.1"/>
</dbReference>
<dbReference type="GO" id="GO:0016787">
    <property type="term" value="F:hydrolase activity"/>
    <property type="evidence" value="ECO:0007669"/>
    <property type="project" value="UniProtKB-KW"/>
</dbReference>
<dbReference type="PANTHER" id="PTHR23131:SF0">
    <property type="entry name" value="ENDORIBONUCLEASE LACTB2"/>
    <property type="match status" value="1"/>
</dbReference>
<evidence type="ECO:0000259" key="2">
    <source>
        <dbReference type="SMART" id="SM00849"/>
    </source>
</evidence>
<dbReference type="CDD" id="cd16278">
    <property type="entry name" value="metallo-hydrolase-like_MBL-fold"/>
    <property type="match status" value="1"/>
</dbReference>
<feature type="domain" description="Metallo-beta-lactamase" evidence="2">
    <location>
        <begin position="48"/>
        <end position="212"/>
    </location>
</feature>
<dbReference type="SUPFAM" id="SSF56281">
    <property type="entry name" value="Metallo-hydrolase/oxidoreductase"/>
    <property type="match status" value="1"/>
</dbReference>
<evidence type="ECO:0000256" key="1">
    <source>
        <dbReference type="SAM" id="MobiDB-lite"/>
    </source>
</evidence>
<dbReference type="Gene3D" id="3.60.15.10">
    <property type="entry name" value="Ribonuclease Z/Hydroxyacylglutathione hydrolase-like"/>
    <property type="match status" value="1"/>
</dbReference>
<protein>
    <submittedName>
        <fullName evidence="3">MBL fold metallo-hydrolase</fullName>
    </submittedName>
</protein>
<reference evidence="3 4" key="1">
    <citation type="submission" date="2019-06" db="EMBL/GenBank/DDBJ databases">
        <title>Tsukamurella conjunctivitidis sp. nov., Tsukamurella assacharolytica sp. nov. and Tsukamurella sputae sp. nov. isolated from patients with conjunctivitis, bacteraemia (lymphoma) and respiratory infection (sputum) in Hong Kong.</title>
        <authorList>
            <person name="Teng J.L.L."/>
            <person name="Lee H.H."/>
            <person name="Fong J.Y.H."/>
            <person name="Fok K.M.N."/>
            <person name="Lau S.K.P."/>
            <person name="Woo P.C.Y."/>
        </authorList>
    </citation>
    <scope>NUCLEOTIDE SEQUENCE [LARGE SCALE GENOMIC DNA]</scope>
    <source>
        <strain evidence="3 4">HKU71</strain>
    </source>
</reference>
<name>A0A5C5RG17_9ACTN</name>
<proteinExistence type="predicted"/>
<organism evidence="3 4">
    <name type="scientific">Tsukamurella asaccharolytica</name>
    <dbReference type="NCBI Taxonomy" id="2592067"/>
    <lineage>
        <taxon>Bacteria</taxon>
        <taxon>Bacillati</taxon>
        <taxon>Actinomycetota</taxon>
        <taxon>Actinomycetes</taxon>
        <taxon>Mycobacteriales</taxon>
        <taxon>Tsukamurellaceae</taxon>
        <taxon>Tsukamurella</taxon>
    </lineage>
</organism>
<evidence type="ECO:0000313" key="3">
    <source>
        <dbReference type="EMBL" id="TWS21353.1"/>
    </source>
</evidence>
<dbReference type="Proteomes" id="UP000317291">
    <property type="component" value="Unassembled WGS sequence"/>
</dbReference>
<dbReference type="AlphaFoldDB" id="A0A5C5RG17"/>
<dbReference type="Pfam" id="PF00753">
    <property type="entry name" value="Lactamase_B"/>
    <property type="match status" value="1"/>
</dbReference>
<dbReference type="InterPro" id="IPR001279">
    <property type="entry name" value="Metallo-B-lactamas"/>
</dbReference>
<dbReference type="EMBL" id="VIGW01000001">
    <property type="protein sequence ID" value="TWS21353.1"/>
    <property type="molecule type" value="Genomic_DNA"/>
</dbReference>
<dbReference type="Pfam" id="PF17778">
    <property type="entry name" value="WHD_BLACT"/>
    <property type="match status" value="1"/>
</dbReference>
<evidence type="ECO:0000313" key="4">
    <source>
        <dbReference type="Proteomes" id="UP000317291"/>
    </source>
</evidence>
<dbReference type="InterPro" id="IPR041516">
    <property type="entry name" value="LACTB2_WH"/>
</dbReference>
<keyword evidence="4" id="KW-1185">Reference proteome</keyword>
<sequence>MTEQPADSHPGHPADSRPAHPLPGKLRRVTPYAAVLLCDNPSVMTLEGTNTWILRAPGREEAVVIDPGPKGEKKHLKRVAKAAGTVALTLVTHRHADHTGGLKRWQELTRSPIRAFSPTYCINTATPLAGGEVIEVAGLRIEVLHTPGHTADSLSFLVDGAEGEPGALVSGDTILGRGTTVLDAEDGTLADYLGSLDALAKVAAGRVLLPGHGPDLPDAAPVVAAYAAHRRDRLQQVRDALDHLGVSAAKAKPMKVVKHVYRDVDKKAWPAARQSVKVQLAYLAEHG</sequence>
<feature type="region of interest" description="Disordered" evidence="1">
    <location>
        <begin position="1"/>
        <end position="25"/>
    </location>
</feature>
<dbReference type="SMART" id="SM00849">
    <property type="entry name" value="Lactamase_B"/>
    <property type="match status" value="1"/>
</dbReference>
<gene>
    <name evidence="3" type="ORF">FK529_01750</name>
</gene>
<dbReference type="InterPro" id="IPR036388">
    <property type="entry name" value="WH-like_DNA-bd_sf"/>
</dbReference>
<dbReference type="InterPro" id="IPR050662">
    <property type="entry name" value="Sec-metab_biosynth-thioest"/>
</dbReference>
<dbReference type="PANTHER" id="PTHR23131">
    <property type="entry name" value="ENDORIBONUCLEASE LACTB2"/>
    <property type="match status" value="1"/>
</dbReference>
<dbReference type="OrthoDB" id="9788263at2"/>
<dbReference type="InterPro" id="IPR036866">
    <property type="entry name" value="RibonucZ/Hydroxyglut_hydro"/>
</dbReference>
<keyword evidence="3" id="KW-0378">Hydrolase</keyword>